<dbReference type="AlphaFoldDB" id="A0A2T5MHE1"/>
<feature type="signal peptide" evidence="1">
    <location>
        <begin position="1"/>
        <end position="25"/>
    </location>
</feature>
<gene>
    <name evidence="2" type="ORF">CJD38_04670</name>
</gene>
<keyword evidence="3" id="KW-1185">Reference proteome</keyword>
<keyword evidence="1" id="KW-0732">Signal</keyword>
<evidence type="ECO:0000313" key="2">
    <source>
        <dbReference type="EMBL" id="PTU31977.1"/>
    </source>
</evidence>
<dbReference type="RefSeq" id="WP_107939167.1">
    <property type="nucleotide sequence ID" value="NZ_QANS01000002.1"/>
</dbReference>
<dbReference type="EMBL" id="QANS01000002">
    <property type="protein sequence ID" value="PTU31977.1"/>
    <property type="molecule type" value="Genomic_DNA"/>
</dbReference>
<dbReference type="Proteomes" id="UP000244248">
    <property type="component" value="Unassembled WGS sequence"/>
</dbReference>
<reference evidence="2 3" key="1">
    <citation type="submission" date="2018-04" db="EMBL/GenBank/DDBJ databases">
        <title>Novel species isolated from glacier.</title>
        <authorList>
            <person name="Liu Q."/>
            <person name="Xin Y.-H."/>
        </authorList>
    </citation>
    <scope>NUCLEOTIDE SEQUENCE [LARGE SCALE GENOMIC DNA]</scope>
    <source>
        <strain evidence="2 3">GT1R17</strain>
    </source>
</reference>
<accession>A0A2T5MHE1</accession>
<dbReference type="PROSITE" id="PS51257">
    <property type="entry name" value="PROKAR_LIPOPROTEIN"/>
    <property type="match status" value="1"/>
</dbReference>
<comment type="caution">
    <text evidence="2">The sequence shown here is derived from an EMBL/GenBank/DDBJ whole genome shotgun (WGS) entry which is preliminary data.</text>
</comment>
<protein>
    <recommendedName>
        <fullName evidence="4">BIG2 domain-containing protein</fullName>
    </recommendedName>
</protein>
<dbReference type="OrthoDB" id="9799367at2"/>
<sequence>MKMFRLLTGVIALVLIMLTGCSTQSPDFSSVLKTITITGVPVKPRSSGQIAVGDKIQFTASGLCTTPPGTKVTDPGVVSTPVNGTTLLLQPCDKDIGSVVWSVDNSGNGSIDPNTGLFTAGPGVGTVVVKGTVQGLEGTANVATISIPVTPVVLDHIVVSPKSPPPVAQNGTVTFTVAGVGSDGLAFTLVPASITWTKVCADTVATIAPTTGTSTVAKAVATTGTCAITANSADNANGDDIASDSGTFTINNDVALKSLQSTKLTPPSAAIAKDQTQDFQLIGIYGDGLPHPVPNADINWTVSAGGIASIADHATDVTKETATGLKVGVATITATLKDASTLTDPTKNSATGSLTVVDAACTTPLSNQNTPAATTATAVTGPLCLICGVNAPDNVIDADPTNVAVLNAFLGVGLPTNEISLTVNSNAAAPFAAGGNAGFRVTDPSGALLSANVLNAEIRVTTLLGGVVQETSIPYVAGGLIPLPPLLDITLLGLGAGGGAYVTLPTTKPFDALRVTFSTGLVSALSSVNVTTACAAVDKTKITP</sequence>
<dbReference type="Gene3D" id="2.60.40.1080">
    <property type="match status" value="2"/>
</dbReference>
<organism evidence="2 3">
    <name type="scientific">Stenotrophobium rhamnosiphilum</name>
    <dbReference type="NCBI Taxonomy" id="2029166"/>
    <lineage>
        <taxon>Bacteria</taxon>
        <taxon>Pseudomonadati</taxon>
        <taxon>Pseudomonadota</taxon>
        <taxon>Gammaproteobacteria</taxon>
        <taxon>Nevskiales</taxon>
        <taxon>Nevskiaceae</taxon>
        <taxon>Stenotrophobium</taxon>
    </lineage>
</organism>
<proteinExistence type="predicted"/>
<evidence type="ECO:0000313" key="3">
    <source>
        <dbReference type="Proteomes" id="UP000244248"/>
    </source>
</evidence>
<name>A0A2T5MHE1_9GAMM</name>
<evidence type="ECO:0008006" key="4">
    <source>
        <dbReference type="Google" id="ProtNLM"/>
    </source>
</evidence>
<evidence type="ECO:0000256" key="1">
    <source>
        <dbReference type="SAM" id="SignalP"/>
    </source>
</evidence>
<feature type="chain" id="PRO_5015487703" description="BIG2 domain-containing protein" evidence="1">
    <location>
        <begin position="26"/>
        <end position="544"/>
    </location>
</feature>